<feature type="non-terminal residue" evidence="1">
    <location>
        <position position="1"/>
    </location>
</feature>
<keyword evidence="2" id="KW-1185">Reference proteome</keyword>
<feature type="non-terminal residue" evidence="1">
    <location>
        <position position="98"/>
    </location>
</feature>
<sequence>YKQLGKQTVLVPATESRFYAIFQNYIHFYSATKSKYKCIFRGSSSNQLLANILNTQDWGIKFYDQQQCTYIVPCDDTIETEENPIKQVIIQQLVLNKK</sequence>
<organism evidence="1 2">
    <name type="scientific">Racocetra persica</name>
    <dbReference type="NCBI Taxonomy" id="160502"/>
    <lineage>
        <taxon>Eukaryota</taxon>
        <taxon>Fungi</taxon>
        <taxon>Fungi incertae sedis</taxon>
        <taxon>Mucoromycota</taxon>
        <taxon>Glomeromycotina</taxon>
        <taxon>Glomeromycetes</taxon>
        <taxon>Diversisporales</taxon>
        <taxon>Gigasporaceae</taxon>
        <taxon>Racocetra</taxon>
    </lineage>
</organism>
<evidence type="ECO:0000313" key="1">
    <source>
        <dbReference type="EMBL" id="CAG8849992.1"/>
    </source>
</evidence>
<accession>A0ACA9SWX5</accession>
<comment type="caution">
    <text evidence="1">The sequence shown here is derived from an EMBL/GenBank/DDBJ whole genome shotgun (WGS) entry which is preliminary data.</text>
</comment>
<reference evidence="1" key="1">
    <citation type="submission" date="2021-06" db="EMBL/GenBank/DDBJ databases">
        <authorList>
            <person name="Kallberg Y."/>
            <person name="Tangrot J."/>
            <person name="Rosling A."/>
        </authorList>
    </citation>
    <scope>NUCLEOTIDE SEQUENCE</scope>
    <source>
        <strain evidence="1">MA461A</strain>
    </source>
</reference>
<gene>
    <name evidence="1" type="ORF">RPERSI_LOCUS35874</name>
</gene>
<protein>
    <submittedName>
        <fullName evidence="1">2045_t:CDS:1</fullName>
    </submittedName>
</protein>
<dbReference type="EMBL" id="CAJVQC010168469">
    <property type="protein sequence ID" value="CAG8849992.1"/>
    <property type="molecule type" value="Genomic_DNA"/>
</dbReference>
<proteinExistence type="predicted"/>
<name>A0ACA9SWX5_9GLOM</name>
<evidence type="ECO:0000313" key="2">
    <source>
        <dbReference type="Proteomes" id="UP000789920"/>
    </source>
</evidence>
<dbReference type="Proteomes" id="UP000789920">
    <property type="component" value="Unassembled WGS sequence"/>
</dbReference>